<evidence type="ECO:0000256" key="3">
    <source>
        <dbReference type="ARBA" id="ARBA00023015"/>
    </source>
</evidence>
<evidence type="ECO:0000256" key="4">
    <source>
        <dbReference type="ARBA" id="ARBA00023163"/>
    </source>
</evidence>
<dbReference type="VEuPathDB" id="FungiDB:HMPREF1541_02668"/>
<keyword evidence="4" id="KW-0804">Transcription</keyword>
<dbReference type="EMBL" id="KB822718">
    <property type="protein sequence ID" value="ETN43509.1"/>
    <property type="molecule type" value="Genomic_DNA"/>
</dbReference>
<proteinExistence type="inferred from homology"/>
<keyword evidence="5" id="KW-0539">Nucleus</keyword>
<dbReference type="InParanoid" id="W2S6F7"/>
<evidence type="ECO:0000256" key="5">
    <source>
        <dbReference type="ARBA" id="ARBA00023242"/>
    </source>
</evidence>
<dbReference type="Pfam" id="PF11571">
    <property type="entry name" value="Med27"/>
    <property type="match status" value="1"/>
</dbReference>
<dbReference type="AlphaFoldDB" id="W2S6F7"/>
<dbReference type="GO" id="GO:0016592">
    <property type="term" value="C:mediator complex"/>
    <property type="evidence" value="ECO:0007669"/>
    <property type="project" value="InterPro"/>
</dbReference>
<dbReference type="InterPro" id="IPR021627">
    <property type="entry name" value="Mediator_Med27"/>
</dbReference>
<name>W2S6F7_CYPE1</name>
<evidence type="ECO:0000256" key="1">
    <source>
        <dbReference type="ARBA" id="ARBA00004123"/>
    </source>
</evidence>
<accession>W2S6F7</accession>
<reference evidence="6 7" key="1">
    <citation type="submission" date="2013-03" db="EMBL/GenBank/DDBJ databases">
        <title>The Genome Sequence of Phialophora europaea CBS 101466.</title>
        <authorList>
            <consortium name="The Broad Institute Genomics Platform"/>
            <person name="Cuomo C."/>
            <person name="de Hoog S."/>
            <person name="Gorbushina A."/>
            <person name="Walker B."/>
            <person name="Young S.K."/>
            <person name="Zeng Q."/>
            <person name="Gargeya S."/>
            <person name="Fitzgerald M."/>
            <person name="Haas B."/>
            <person name="Abouelleil A."/>
            <person name="Allen A.W."/>
            <person name="Alvarado L."/>
            <person name="Arachchi H.M."/>
            <person name="Berlin A.M."/>
            <person name="Chapman S.B."/>
            <person name="Gainer-Dewar J."/>
            <person name="Goldberg J."/>
            <person name="Griggs A."/>
            <person name="Gujja S."/>
            <person name="Hansen M."/>
            <person name="Howarth C."/>
            <person name="Imamovic A."/>
            <person name="Ireland A."/>
            <person name="Larimer J."/>
            <person name="McCowan C."/>
            <person name="Murphy C."/>
            <person name="Pearson M."/>
            <person name="Poon T.W."/>
            <person name="Priest M."/>
            <person name="Roberts A."/>
            <person name="Saif S."/>
            <person name="Shea T."/>
            <person name="Sisk P."/>
            <person name="Sykes S."/>
            <person name="Wortman J."/>
            <person name="Nusbaum C."/>
            <person name="Birren B."/>
        </authorList>
    </citation>
    <scope>NUCLEOTIDE SEQUENCE [LARGE SCALE GENOMIC DNA]</scope>
    <source>
        <strain evidence="6 7">CBS 101466</strain>
    </source>
</reference>
<comment type="similarity">
    <text evidence="2">Belongs to the Mediator complex subunit 27 family.</text>
</comment>
<gene>
    <name evidence="6" type="ORF">HMPREF1541_02668</name>
</gene>
<dbReference type="RefSeq" id="XP_008715245.1">
    <property type="nucleotide sequence ID" value="XM_008717023.1"/>
</dbReference>
<dbReference type="HOGENOM" id="CLU_068081_0_0_1"/>
<comment type="subcellular location">
    <subcellularLocation>
        <location evidence="1">Nucleus</location>
    </subcellularLocation>
</comment>
<keyword evidence="3" id="KW-0805">Transcription regulation</keyword>
<evidence type="ECO:0008006" key="8">
    <source>
        <dbReference type="Google" id="ProtNLM"/>
    </source>
</evidence>
<dbReference type="Proteomes" id="UP000030752">
    <property type="component" value="Unassembled WGS sequence"/>
</dbReference>
<evidence type="ECO:0000256" key="2">
    <source>
        <dbReference type="ARBA" id="ARBA00008048"/>
    </source>
</evidence>
<protein>
    <recommendedName>
        <fullName evidence="8">Mediator complex subunit 27</fullName>
    </recommendedName>
</protein>
<evidence type="ECO:0000313" key="7">
    <source>
        <dbReference type="Proteomes" id="UP000030752"/>
    </source>
</evidence>
<sequence>MSQLQSVLPDDVHPTDIEIYEQLARLQSMYNQASELRTLLPERLIEPTRFARQAPPEKVAVQLRGAATSGSVQIKNFKRAYQSEEMRSLWQTVNNAEYPQGDDVWTMDYAQSLSKIKSLNGADKAGDSTNADQSLSDHHSVSAIIAKFRESHPTIPINTPAAPDDLPVELTVASMAFQIVDQGLEGNHVYSVAATEDTKPTATQLAVLRHIERSHEQENLQALMGLLASYSNIMSTPCQKCQKVFDQSLKLPIVREKKNSTTSGGDLEWSILHDSCAYASD</sequence>
<dbReference type="eggNOG" id="ENOG502SEH4">
    <property type="taxonomic scope" value="Eukaryota"/>
</dbReference>
<dbReference type="GeneID" id="19970007"/>
<keyword evidence="7" id="KW-1185">Reference proteome</keyword>
<dbReference type="OrthoDB" id="10254221at2759"/>
<evidence type="ECO:0000313" key="6">
    <source>
        <dbReference type="EMBL" id="ETN43509.1"/>
    </source>
</evidence>
<dbReference type="STRING" id="1220924.W2S6F7"/>
<organism evidence="6 7">
    <name type="scientific">Cyphellophora europaea (strain CBS 101466)</name>
    <name type="common">Phialophora europaea</name>
    <dbReference type="NCBI Taxonomy" id="1220924"/>
    <lineage>
        <taxon>Eukaryota</taxon>
        <taxon>Fungi</taxon>
        <taxon>Dikarya</taxon>
        <taxon>Ascomycota</taxon>
        <taxon>Pezizomycotina</taxon>
        <taxon>Eurotiomycetes</taxon>
        <taxon>Chaetothyriomycetidae</taxon>
        <taxon>Chaetothyriales</taxon>
        <taxon>Cyphellophoraceae</taxon>
        <taxon>Cyphellophora</taxon>
    </lineage>
</organism>